<evidence type="ECO:0000256" key="1">
    <source>
        <dbReference type="ARBA" id="ARBA00004651"/>
    </source>
</evidence>
<reference evidence="7 8" key="1">
    <citation type="journal article" date="2003" name="Int. J. Syst. Evol. Microbiol.">
        <title>Virgibacillus carmonensis sp. nov., Virgibacillus necropolis sp. nov. and Virgibacillus picturae sp. nov., three novel species isolated from deteriorated mural paintings, transfer of the species of the genus salibacillus to Virgibacillus, as Virgibacillus marismortui comb. nov. and Virgibacillus salexigens comb. nov., and emended description of the genus Virgibacillus.</title>
        <authorList>
            <person name="Heyrman J."/>
            <person name="Logan N.A."/>
            <person name="Busse H.J."/>
            <person name="Balcaen A."/>
            <person name="Lebbe L."/>
            <person name="Rodriguez-Diaz M."/>
            <person name="Swings J."/>
            <person name="De Vos P."/>
        </authorList>
    </citation>
    <scope>NUCLEOTIDE SEQUENCE [LARGE SCALE GENOMIC DNA]</scope>
    <source>
        <strain evidence="7 8">LMG 19488</strain>
    </source>
</reference>
<keyword evidence="4 6" id="KW-1133">Transmembrane helix</keyword>
<evidence type="ECO:0000313" key="7">
    <source>
        <dbReference type="EMBL" id="ASN03735.1"/>
    </source>
</evidence>
<protein>
    <submittedName>
        <fullName evidence="7">Low temperature requirement protein B</fullName>
    </submittedName>
</protein>
<feature type="transmembrane region" description="Helical" evidence="6">
    <location>
        <begin position="284"/>
        <end position="301"/>
    </location>
</feature>
<feature type="transmembrane region" description="Helical" evidence="6">
    <location>
        <begin position="415"/>
        <end position="434"/>
    </location>
</feature>
<dbReference type="PANTHER" id="PTHR30250">
    <property type="entry name" value="PST FAMILY PREDICTED COLANIC ACID TRANSPORTER"/>
    <property type="match status" value="1"/>
</dbReference>
<sequence>MGGNESNNLVKGALILTLAGFVSKILSAGYRIPLQNLTGDIGFYIYQQIYPFLGMAIVLALYGFPSAISKMTNDFHAQGKPISLKSLYIPLFFILVIINGAIFSFIYFNATGIGTLMGDPNLTKSLQTTAFVFLLIPFTALMRGVFQGSYQMRPTAISQVGEQLIRVFIIIAAAIVFSSEQMNIYTIGVAGAIAAIAGAIAATIILGVFFLKQAPWPRSQYTIPWGYYLKMLLFFGLIAALNHMILLVIQLADAFTLVPGLQDFGLTEVAAMEAKGIFDRGQPLIQLCTVLGSSFALALIPNLSREKLKKRPEETYHFARSALSFCFILTVGATVGIILIFPEANRLLFLNQNGTDSLRILMLAIVFSSLAITAISILQGLNRMKRTALFILFSLVVKWLGNQLLVPLFGITGSAIATVLALLFLCYVVFLALKRELPELYFFKQLRWRALVLASGGMGIYVRGIDLLVPDSLYVDRSMLFIYVIVVALSGAIIYLLLLLKFHAFTEKQLRMLPYASFLIRFQRGRNNYG</sequence>
<feature type="transmembrane region" description="Helical" evidence="6">
    <location>
        <begin position="480"/>
        <end position="502"/>
    </location>
</feature>
<gene>
    <name evidence="7" type="ORF">CFK40_01320</name>
</gene>
<feature type="transmembrane region" description="Helical" evidence="6">
    <location>
        <begin position="128"/>
        <end position="146"/>
    </location>
</feature>
<evidence type="ECO:0000256" key="6">
    <source>
        <dbReference type="SAM" id="Phobius"/>
    </source>
</evidence>
<keyword evidence="3 6" id="KW-0812">Transmembrane</keyword>
<accession>A0A221M7W8</accession>
<dbReference type="KEGG" id="vne:CFK40_01320"/>
<dbReference type="InterPro" id="IPR024923">
    <property type="entry name" value="PG_synth_SpoVB"/>
</dbReference>
<evidence type="ECO:0000313" key="8">
    <source>
        <dbReference type="Proteomes" id="UP000204391"/>
    </source>
</evidence>
<dbReference type="Proteomes" id="UP000204391">
    <property type="component" value="Chromosome"/>
</dbReference>
<proteinExistence type="predicted"/>
<dbReference type="GO" id="GO:0005886">
    <property type="term" value="C:plasma membrane"/>
    <property type="evidence" value="ECO:0007669"/>
    <property type="project" value="UniProtKB-SubCell"/>
</dbReference>
<feature type="transmembrane region" description="Helical" evidence="6">
    <location>
        <begin position="388"/>
        <end position="409"/>
    </location>
</feature>
<dbReference type="PANTHER" id="PTHR30250:SF29">
    <property type="entry name" value="POLYSACCHARIDE BIOSYNTHESIS PROTEIN C-TERMINAL DOMAIN-CONTAINING PROTEIN"/>
    <property type="match status" value="1"/>
</dbReference>
<feature type="transmembrane region" description="Helical" evidence="6">
    <location>
        <begin position="232"/>
        <end position="252"/>
    </location>
</feature>
<feature type="transmembrane region" description="Helical" evidence="6">
    <location>
        <begin position="86"/>
        <end position="108"/>
    </location>
</feature>
<feature type="transmembrane region" description="Helical" evidence="6">
    <location>
        <begin position="12"/>
        <end position="32"/>
    </location>
</feature>
<comment type="subcellular location">
    <subcellularLocation>
        <location evidence="1">Cell membrane</location>
        <topology evidence="1">Multi-pass membrane protein</topology>
    </subcellularLocation>
</comment>
<dbReference type="InterPro" id="IPR050833">
    <property type="entry name" value="Poly_Biosynth_Transport"/>
</dbReference>
<dbReference type="OrthoDB" id="9775950at2"/>
<feature type="transmembrane region" description="Helical" evidence="6">
    <location>
        <begin position="322"/>
        <end position="341"/>
    </location>
</feature>
<feature type="transmembrane region" description="Helical" evidence="6">
    <location>
        <begin position="184"/>
        <end position="211"/>
    </location>
</feature>
<feature type="transmembrane region" description="Helical" evidence="6">
    <location>
        <begin position="446"/>
        <end position="465"/>
    </location>
</feature>
<dbReference type="AlphaFoldDB" id="A0A221M7W8"/>
<keyword evidence="8" id="KW-1185">Reference proteome</keyword>
<name>A0A221M7W8_9BACI</name>
<evidence type="ECO:0000256" key="5">
    <source>
        <dbReference type="ARBA" id="ARBA00023136"/>
    </source>
</evidence>
<evidence type="ECO:0000256" key="4">
    <source>
        <dbReference type="ARBA" id="ARBA00022989"/>
    </source>
</evidence>
<keyword evidence="2" id="KW-1003">Cell membrane</keyword>
<keyword evidence="5 6" id="KW-0472">Membrane</keyword>
<dbReference type="RefSeq" id="WP_089530307.1">
    <property type="nucleotide sequence ID" value="NZ_CP022437.1"/>
</dbReference>
<dbReference type="EMBL" id="CP022437">
    <property type="protein sequence ID" value="ASN03735.1"/>
    <property type="molecule type" value="Genomic_DNA"/>
</dbReference>
<dbReference type="CDD" id="cd13124">
    <property type="entry name" value="MATE_SpoVB_like"/>
    <property type="match status" value="1"/>
</dbReference>
<feature type="transmembrane region" description="Helical" evidence="6">
    <location>
        <begin position="361"/>
        <end position="381"/>
    </location>
</feature>
<dbReference type="Pfam" id="PF01943">
    <property type="entry name" value="Polysacc_synt"/>
    <property type="match status" value="1"/>
</dbReference>
<feature type="transmembrane region" description="Helical" evidence="6">
    <location>
        <begin position="158"/>
        <end position="178"/>
    </location>
</feature>
<feature type="transmembrane region" description="Helical" evidence="6">
    <location>
        <begin position="44"/>
        <end position="65"/>
    </location>
</feature>
<evidence type="ECO:0000256" key="3">
    <source>
        <dbReference type="ARBA" id="ARBA00022692"/>
    </source>
</evidence>
<organism evidence="7 8">
    <name type="scientific">Virgibacillus necropolis</name>
    <dbReference type="NCBI Taxonomy" id="163877"/>
    <lineage>
        <taxon>Bacteria</taxon>
        <taxon>Bacillati</taxon>
        <taxon>Bacillota</taxon>
        <taxon>Bacilli</taxon>
        <taxon>Bacillales</taxon>
        <taxon>Bacillaceae</taxon>
        <taxon>Virgibacillus</taxon>
    </lineage>
</organism>
<evidence type="ECO:0000256" key="2">
    <source>
        <dbReference type="ARBA" id="ARBA00022475"/>
    </source>
</evidence>
<dbReference type="InterPro" id="IPR002797">
    <property type="entry name" value="Polysacc_synth"/>
</dbReference>